<protein>
    <submittedName>
        <fullName evidence="1">Uncharacterized protein</fullName>
    </submittedName>
</protein>
<dbReference type="KEGG" id="mpof:MPOR_19090"/>
<sequence>MEHRLAAKALAIIDPAGHRMGDLSGTVDESFCGAEVVDAASSADVN</sequence>
<proteinExistence type="predicted"/>
<gene>
    <name evidence="1" type="ORF">MPOR_19090</name>
</gene>
<dbReference type="AlphaFoldDB" id="A0A6N4V9X1"/>
<accession>A0A6N4V9X1</accession>
<keyword evidence="2" id="KW-1185">Reference proteome</keyword>
<name>A0A6N4V9X1_9MYCO</name>
<dbReference type="EMBL" id="AP022570">
    <property type="protein sequence ID" value="BBX50883.1"/>
    <property type="molecule type" value="Genomic_DNA"/>
</dbReference>
<reference evidence="1 2" key="1">
    <citation type="journal article" date="2019" name="Emerg. Microbes Infect.">
        <title>Comprehensive subspecies identification of 175 nontuberculous mycobacteria species based on 7547 genomic profiles.</title>
        <authorList>
            <person name="Matsumoto Y."/>
            <person name="Kinjo T."/>
            <person name="Motooka D."/>
            <person name="Nabeya D."/>
            <person name="Jung N."/>
            <person name="Uechi K."/>
            <person name="Horii T."/>
            <person name="Iida T."/>
            <person name="Fujita J."/>
            <person name="Nakamura S."/>
        </authorList>
    </citation>
    <scope>NUCLEOTIDE SEQUENCE [LARGE SCALE GENOMIC DNA]</scope>
    <source>
        <strain evidence="1 2">JCM 12603</strain>
    </source>
</reference>
<evidence type="ECO:0000313" key="2">
    <source>
        <dbReference type="Proteomes" id="UP000466785"/>
    </source>
</evidence>
<evidence type="ECO:0000313" key="1">
    <source>
        <dbReference type="EMBL" id="BBX50883.1"/>
    </source>
</evidence>
<organism evidence="1 2">
    <name type="scientific">Mycolicibacterium poriferae</name>
    <dbReference type="NCBI Taxonomy" id="39694"/>
    <lineage>
        <taxon>Bacteria</taxon>
        <taxon>Bacillati</taxon>
        <taxon>Actinomycetota</taxon>
        <taxon>Actinomycetes</taxon>
        <taxon>Mycobacteriales</taxon>
        <taxon>Mycobacteriaceae</taxon>
        <taxon>Mycolicibacterium</taxon>
    </lineage>
</organism>
<dbReference type="RefSeq" id="WP_163673381.1">
    <property type="nucleotide sequence ID" value="NZ_AP022570.1"/>
</dbReference>
<dbReference type="Proteomes" id="UP000466785">
    <property type="component" value="Chromosome"/>
</dbReference>